<dbReference type="SUPFAM" id="SSF56112">
    <property type="entry name" value="Protein kinase-like (PK-like)"/>
    <property type="match status" value="1"/>
</dbReference>
<evidence type="ECO:0000259" key="1">
    <source>
        <dbReference type="Pfam" id="PF01636"/>
    </source>
</evidence>
<dbReference type="InterPro" id="IPR011009">
    <property type="entry name" value="Kinase-like_dom_sf"/>
</dbReference>
<reference evidence="2" key="1">
    <citation type="submission" date="2020-10" db="EMBL/GenBank/DDBJ databases">
        <title>Sequencing the genomes of 1000 actinobacteria strains.</title>
        <authorList>
            <person name="Klenk H.-P."/>
        </authorList>
    </citation>
    <scope>NUCLEOTIDE SEQUENCE</scope>
    <source>
        <strain evidence="2">DSM 45354</strain>
    </source>
</reference>
<accession>A0A927R6S7</accession>
<sequence length="309" mass="32571">MFEADGAPVVVKHPKSVLYPHAPAIHGTVRRACPGASAPLLAHGTGNSWRRTASALVPGRTAAEAGPDSLPAVAAALGEVQAAISRTDLTGLPSYRVAGVSDTLVEHLRSERDQAAELLTEYTNALPALRDHAAALASVPASLHHPDMNDGNAIVDQDTVVLLDWEEAVVGCPPLSLDRLLAGSDDTDAVIGAYFDTVGAPKDLLGSASVIAPLKLAIEARAYARGLDMPHPRTCLTADKVRHCLDRLGVPSSAASGSTGRSAWTCTHRGRRRGWRSTCRPAILVCPKLPPRLACPYTGRSNEWISMNT</sequence>
<organism evidence="2 3">
    <name type="scientific">Actinopolymorpha pittospori</name>
    <dbReference type="NCBI Taxonomy" id="648752"/>
    <lineage>
        <taxon>Bacteria</taxon>
        <taxon>Bacillati</taxon>
        <taxon>Actinomycetota</taxon>
        <taxon>Actinomycetes</taxon>
        <taxon>Propionibacteriales</taxon>
        <taxon>Actinopolymorphaceae</taxon>
        <taxon>Actinopolymorpha</taxon>
    </lineage>
</organism>
<keyword evidence="3" id="KW-1185">Reference proteome</keyword>
<feature type="domain" description="Aminoglycoside phosphotransferase" evidence="1">
    <location>
        <begin position="8"/>
        <end position="173"/>
    </location>
</feature>
<proteinExistence type="predicted"/>
<evidence type="ECO:0000313" key="3">
    <source>
        <dbReference type="Proteomes" id="UP000638648"/>
    </source>
</evidence>
<name>A0A927R6S7_9ACTN</name>
<comment type="caution">
    <text evidence="2">The sequence shown here is derived from an EMBL/GenBank/DDBJ whole genome shotgun (WGS) entry which is preliminary data.</text>
</comment>
<protein>
    <recommendedName>
        <fullName evidence="1">Aminoglycoside phosphotransferase domain-containing protein</fullName>
    </recommendedName>
</protein>
<gene>
    <name evidence="2" type="ORF">HEB94_000302</name>
</gene>
<dbReference type="InterPro" id="IPR002575">
    <property type="entry name" value="Aminoglycoside_PTrfase"/>
</dbReference>
<evidence type="ECO:0000313" key="2">
    <source>
        <dbReference type="EMBL" id="MBE1603454.1"/>
    </source>
</evidence>
<dbReference type="EMBL" id="JADBEM010000001">
    <property type="protein sequence ID" value="MBE1603454.1"/>
    <property type="molecule type" value="Genomic_DNA"/>
</dbReference>
<dbReference type="Gene3D" id="3.90.1200.10">
    <property type="match status" value="1"/>
</dbReference>
<dbReference type="Proteomes" id="UP000638648">
    <property type="component" value="Unassembled WGS sequence"/>
</dbReference>
<dbReference type="AlphaFoldDB" id="A0A927R6S7"/>
<dbReference type="Pfam" id="PF01636">
    <property type="entry name" value="APH"/>
    <property type="match status" value="1"/>
</dbReference>